<gene>
    <name evidence="8" type="ORF">O3V59_19085</name>
</gene>
<dbReference type="Proteomes" id="UP001151071">
    <property type="component" value="Unassembled WGS sequence"/>
</dbReference>
<comment type="similarity">
    <text evidence="1">Belongs to the sigma-70 factor family. ECF subfamily.</text>
</comment>
<evidence type="ECO:0000259" key="7">
    <source>
        <dbReference type="Pfam" id="PF08281"/>
    </source>
</evidence>
<dbReference type="SUPFAM" id="SSF88659">
    <property type="entry name" value="Sigma3 and sigma4 domains of RNA polymerase sigma factors"/>
    <property type="match status" value="1"/>
</dbReference>
<keyword evidence="5" id="KW-0804">Transcription</keyword>
<dbReference type="PANTHER" id="PTHR43133">
    <property type="entry name" value="RNA POLYMERASE ECF-TYPE SIGMA FACTO"/>
    <property type="match status" value="1"/>
</dbReference>
<dbReference type="CDD" id="cd06171">
    <property type="entry name" value="Sigma70_r4"/>
    <property type="match status" value="1"/>
</dbReference>
<dbReference type="EMBL" id="JAPYYP010000032">
    <property type="protein sequence ID" value="MDA5110459.1"/>
    <property type="molecule type" value="Genomic_DNA"/>
</dbReference>
<dbReference type="InterPro" id="IPR013324">
    <property type="entry name" value="RNA_pol_sigma_r3/r4-like"/>
</dbReference>
<dbReference type="GO" id="GO:0006352">
    <property type="term" value="P:DNA-templated transcription initiation"/>
    <property type="evidence" value="ECO:0007669"/>
    <property type="project" value="InterPro"/>
</dbReference>
<dbReference type="Pfam" id="PF04542">
    <property type="entry name" value="Sigma70_r2"/>
    <property type="match status" value="1"/>
</dbReference>
<proteinExistence type="inferred from homology"/>
<keyword evidence="3" id="KW-0731">Sigma factor</keyword>
<evidence type="ECO:0000313" key="8">
    <source>
        <dbReference type="EMBL" id="MDA5110459.1"/>
    </source>
</evidence>
<name>A0A9X3TT59_9BACL</name>
<protein>
    <submittedName>
        <fullName evidence="8">RNA polymerase sigma factor</fullName>
    </submittedName>
</protein>
<evidence type="ECO:0000256" key="1">
    <source>
        <dbReference type="ARBA" id="ARBA00010641"/>
    </source>
</evidence>
<dbReference type="RefSeq" id="WP_029099855.1">
    <property type="nucleotide sequence ID" value="NZ_JAPYYP010000032.1"/>
</dbReference>
<evidence type="ECO:0000256" key="5">
    <source>
        <dbReference type="ARBA" id="ARBA00023163"/>
    </source>
</evidence>
<evidence type="ECO:0000259" key="6">
    <source>
        <dbReference type="Pfam" id="PF04542"/>
    </source>
</evidence>
<evidence type="ECO:0000256" key="3">
    <source>
        <dbReference type="ARBA" id="ARBA00023082"/>
    </source>
</evidence>
<dbReference type="SUPFAM" id="SSF88946">
    <property type="entry name" value="Sigma2 domain of RNA polymerase sigma factors"/>
    <property type="match status" value="1"/>
</dbReference>
<dbReference type="PANTHER" id="PTHR43133:SF52">
    <property type="entry name" value="ECF RNA POLYMERASE SIGMA FACTOR SIGL"/>
    <property type="match status" value="1"/>
</dbReference>
<dbReference type="InterPro" id="IPR039425">
    <property type="entry name" value="RNA_pol_sigma-70-like"/>
</dbReference>
<feature type="domain" description="RNA polymerase sigma-70 region 2" evidence="6">
    <location>
        <begin position="13"/>
        <end position="74"/>
    </location>
</feature>
<dbReference type="Gene3D" id="1.10.10.10">
    <property type="entry name" value="Winged helix-like DNA-binding domain superfamily/Winged helix DNA-binding domain"/>
    <property type="match status" value="1"/>
</dbReference>
<evidence type="ECO:0000256" key="2">
    <source>
        <dbReference type="ARBA" id="ARBA00023015"/>
    </source>
</evidence>
<organism evidence="8 9">
    <name type="scientific">Brevibacillus thermoruber</name>
    <dbReference type="NCBI Taxonomy" id="33942"/>
    <lineage>
        <taxon>Bacteria</taxon>
        <taxon>Bacillati</taxon>
        <taxon>Bacillota</taxon>
        <taxon>Bacilli</taxon>
        <taxon>Bacillales</taxon>
        <taxon>Paenibacillaceae</taxon>
        <taxon>Brevibacillus</taxon>
    </lineage>
</organism>
<sequence length="162" mass="19434">MDNEMQPLLEEKMEQIKRYLIRLGADRNDAEDIVQDAVYKGLLYIDSIDPEKFFAWLFKVALNRYYDLCRKRKRIQIPIDSVIVEDAETPEALVLQKENQEEIERVLNELPPFHKQLLIMKYELDLSYQEIAGLLGVKMELVKTYLFRARKQFQKKYRRDES</sequence>
<evidence type="ECO:0000256" key="4">
    <source>
        <dbReference type="ARBA" id="ARBA00023125"/>
    </source>
</evidence>
<dbReference type="GO" id="GO:0003677">
    <property type="term" value="F:DNA binding"/>
    <property type="evidence" value="ECO:0007669"/>
    <property type="project" value="UniProtKB-KW"/>
</dbReference>
<dbReference type="InterPro" id="IPR013249">
    <property type="entry name" value="RNA_pol_sigma70_r4_t2"/>
</dbReference>
<evidence type="ECO:0000313" key="9">
    <source>
        <dbReference type="Proteomes" id="UP001151071"/>
    </source>
</evidence>
<dbReference type="Pfam" id="PF08281">
    <property type="entry name" value="Sigma70_r4_2"/>
    <property type="match status" value="1"/>
</dbReference>
<keyword evidence="2" id="KW-0805">Transcription regulation</keyword>
<keyword evidence="4" id="KW-0238">DNA-binding</keyword>
<reference evidence="8" key="1">
    <citation type="submission" date="2022-12" db="EMBL/GenBank/DDBJ databases">
        <title>Draft genome sequence of the thermophilic strain Brevibacillus thermoruber HT42, isolated from Los Humeros, Puebla, Mexico, with biotechnological potential.</title>
        <authorList>
            <person name="Lara Sanchez J."/>
            <person name="Solis Palacios R."/>
            <person name="Bustos Baena A.S."/>
            <person name="Ruz Baez A.E."/>
            <person name="Espinosa Luna G."/>
            <person name="Oliart Ros R.M."/>
        </authorList>
    </citation>
    <scope>NUCLEOTIDE SEQUENCE</scope>
    <source>
        <strain evidence="8">HT42</strain>
    </source>
</reference>
<dbReference type="AlphaFoldDB" id="A0A9X3TT59"/>
<dbReference type="InterPro" id="IPR013325">
    <property type="entry name" value="RNA_pol_sigma_r2"/>
</dbReference>
<comment type="caution">
    <text evidence="8">The sequence shown here is derived from an EMBL/GenBank/DDBJ whole genome shotgun (WGS) entry which is preliminary data.</text>
</comment>
<feature type="domain" description="RNA polymerase sigma factor 70 region 4 type 2" evidence="7">
    <location>
        <begin position="101"/>
        <end position="152"/>
    </location>
</feature>
<dbReference type="InterPro" id="IPR007627">
    <property type="entry name" value="RNA_pol_sigma70_r2"/>
</dbReference>
<accession>A0A9X3TT59</accession>
<keyword evidence="9" id="KW-1185">Reference proteome</keyword>
<dbReference type="InterPro" id="IPR036388">
    <property type="entry name" value="WH-like_DNA-bd_sf"/>
</dbReference>
<dbReference type="InterPro" id="IPR014284">
    <property type="entry name" value="RNA_pol_sigma-70_dom"/>
</dbReference>
<dbReference type="GO" id="GO:0016987">
    <property type="term" value="F:sigma factor activity"/>
    <property type="evidence" value="ECO:0007669"/>
    <property type="project" value="UniProtKB-KW"/>
</dbReference>
<dbReference type="Gene3D" id="1.10.1740.10">
    <property type="match status" value="1"/>
</dbReference>
<dbReference type="NCBIfam" id="TIGR02937">
    <property type="entry name" value="sigma70-ECF"/>
    <property type="match status" value="1"/>
</dbReference>